<reference evidence="1" key="2">
    <citation type="submission" date="2020-09" db="EMBL/GenBank/DDBJ databases">
        <authorList>
            <person name="Sun Q."/>
            <person name="Ohkuma M."/>
        </authorList>
    </citation>
    <scope>NUCLEOTIDE SEQUENCE</scope>
    <source>
        <strain evidence="1">JCM 4790</strain>
    </source>
</reference>
<gene>
    <name evidence="1" type="ORF">GCM10010358_43780</name>
</gene>
<evidence type="ECO:0000313" key="1">
    <source>
        <dbReference type="EMBL" id="GGX84939.1"/>
    </source>
</evidence>
<comment type="caution">
    <text evidence="1">The sequence shown here is derived from an EMBL/GenBank/DDBJ whole genome shotgun (WGS) entry which is preliminary data.</text>
</comment>
<dbReference type="Pfam" id="PF00067">
    <property type="entry name" value="p450"/>
    <property type="match status" value="1"/>
</dbReference>
<dbReference type="AlphaFoldDB" id="A0A918NP78"/>
<dbReference type="Proteomes" id="UP000619244">
    <property type="component" value="Unassembled WGS sequence"/>
</dbReference>
<name>A0A918NP78_9ACTN</name>
<dbReference type="GO" id="GO:0004497">
    <property type="term" value="F:monooxygenase activity"/>
    <property type="evidence" value="ECO:0007669"/>
    <property type="project" value="InterPro"/>
</dbReference>
<dbReference type="InterPro" id="IPR001128">
    <property type="entry name" value="Cyt_P450"/>
</dbReference>
<evidence type="ECO:0000313" key="2">
    <source>
        <dbReference type="Proteomes" id="UP000619244"/>
    </source>
</evidence>
<dbReference type="GO" id="GO:0005506">
    <property type="term" value="F:iron ion binding"/>
    <property type="evidence" value="ECO:0007669"/>
    <property type="project" value="InterPro"/>
</dbReference>
<accession>A0A918NP78</accession>
<proteinExistence type="predicted"/>
<dbReference type="GO" id="GO:0020037">
    <property type="term" value="F:heme binding"/>
    <property type="evidence" value="ECO:0007669"/>
    <property type="project" value="InterPro"/>
</dbReference>
<dbReference type="Gene3D" id="1.10.630.10">
    <property type="entry name" value="Cytochrome P450"/>
    <property type="match status" value="1"/>
</dbReference>
<dbReference type="SUPFAM" id="SSF48264">
    <property type="entry name" value="Cytochrome P450"/>
    <property type="match status" value="1"/>
</dbReference>
<protein>
    <recommendedName>
        <fullName evidence="3">Cytochrome P450</fullName>
    </recommendedName>
</protein>
<dbReference type="InterPro" id="IPR036396">
    <property type="entry name" value="Cyt_P450_sf"/>
</dbReference>
<organism evidence="1 2">
    <name type="scientific">Streptomyces minutiscleroticus</name>
    <dbReference type="NCBI Taxonomy" id="68238"/>
    <lineage>
        <taxon>Bacteria</taxon>
        <taxon>Bacillati</taxon>
        <taxon>Actinomycetota</taxon>
        <taxon>Actinomycetes</taxon>
        <taxon>Kitasatosporales</taxon>
        <taxon>Streptomycetaceae</taxon>
        <taxon>Streptomyces</taxon>
    </lineage>
</organism>
<dbReference type="EMBL" id="BMVU01000022">
    <property type="protein sequence ID" value="GGX84939.1"/>
    <property type="molecule type" value="Genomic_DNA"/>
</dbReference>
<keyword evidence="2" id="KW-1185">Reference proteome</keyword>
<dbReference type="GO" id="GO:0016705">
    <property type="term" value="F:oxidoreductase activity, acting on paired donors, with incorporation or reduction of molecular oxygen"/>
    <property type="evidence" value="ECO:0007669"/>
    <property type="project" value="InterPro"/>
</dbReference>
<reference evidence="1" key="1">
    <citation type="journal article" date="2014" name="Int. J. Syst. Evol. Microbiol.">
        <title>Complete genome sequence of Corynebacterium casei LMG S-19264T (=DSM 44701T), isolated from a smear-ripened cheese.</title>
        <authorList>
            <consortium name="US DOE Joint Genome Institute (JGI-PGF)"/>
            <person name="Walter F."/>
            <person name="Albersmeier A."/>
            <person name="Kalinowski J."/>
            <person name="Ruckert C."/>
        </authorList>
    </citation>
    <scope>NUCLEOTIDE SEQUENCE</scope>
    <source>
        <strain evidence="1">JCM 4790</strain>
    </source>
</reference>
<sequence>MPRRNLLRVASPGFHRLDGRIGAGDDVLMLPLLSHRDPALWDDPGAFRPERWEGLDPDTASGYLPFGHAGERCWGRHMVLPLAERLLDIVRHNGLAPDPRQTVAKVPLAGLMSVADVRVLPRPRG</sequence>
<evidence type="ECO:0008006" key="3">
    <source>
        <dbReference type="Google" id="ProtNLM"/>
    </source>
</evidence>